<proteinExistence type="predicted"/>
<gene>
    <name evidence="1" type="ORF">MY1_1354</name>
</gene>
<evidence type="ECO:0000313" key="2">
    <source>
        <dbReference type="Proteomes" id="UP000004440"/>
    </source>
</evidence>
<dbReference type="AlphaFoldDB" id="F9CYE8"/>
<sequence>MHGSFVIPLNNIYFIHTDVPKQSFKELRIPGTCFPGLIKAGTYFTNRGWEFWYTTRNNSFLNIELKNGFYKRIILSFNENESIKNKVRDKIRPSN</sequence>
<organism evidence="1 2">
    <name type="scientific">Nitrosarchaeum koreense MY1</name>
    <dbReference type="NCBI Taxonomy" id="1001994"/>
    <lineage>
        <taxon>Archaea</taxon>
        <taxon>Nitrososphaerota</taxon>
        <taxon>Nitrososphaeria</taxon>
        <taxon>Nitrosopumilales</taxon>
        <taxon>Nitrosopumilaceae</taxon>
        <taxon>Nitrosarchaeum</taxon>
    </lineage>
</organism>
<accession>F9CYE8</accession>
<evidence type="ECO:0000313" key="1">
    <source>
        <dbReference type="EMBL" id="EGP94110.1"/>
    </source>
</evidence>
<dbReference type="Proteomes" id="UP000004440">
    <property type="component" value="Unassembled WGS sequence"/>
</dbReference>
<name>F9CYE8_9ARCH</name>
<keyword evidence="2" id="KW-1185">Reference proteome</keyword>
<comment type="caution">
    <text evidence="1">The sequence shown here is derived from an EMBL/GenBank/DDBJ whole genome shotgun (WGS) entry which is preliminary data.</text>
</comment>
<protein>
    <submittedName>
        <fullName evidence="1">Uncharacterized protein</fullName>
    </submittedName>
</protein>
<reference evidence="1 2" key="1">
    <citation type="journal article" date="2011" name="J. Bacteriol.">
        <title>Genome Sequence of an Ammonia-Oxidizing Soil Archaeon, "Candidatus Nitrosoarchaeum koreensis" MY1.</title>
        <authorList>
            <person name="Kim B.K."/>
            <person name="Jung M.Y."/>
            <person name="Yu D.S."/>
            <person name="Park S.J."/>
            <person name="Oh T.K."/>
            <person name="Rhee S.K."/>
            <person name="Kim J.F."/>
        </authorList>
    </citation>
    <scope>NUCLEOTIDE SEQUENCE [LARGE SCALE GENOMIC DNA]</scope>
    <source>
        <strain evidence="1 2">MY1</strain>
    </source>
</reference>
<dbReference type="EMBL" id="AFPU01000001">
    <property type="protein sequence ID" value="EGP94110.1"/>
    <property type="molecule type" value="Genomic_DNA"/>
</dbReference>